<organism evidence="2 3">
    <name type="scientific">Terribacillus saccharophilus</name>
    <dbReference type="NCBI Taxonomy" id="361277"/>
    <lineage>
        <taxon>Bacteria</taxon>
        <taxon>Bacillati</taxon>
        <taxon>Bacillota</taxon>
        <taxon>Bacilli</taxon>
        <taxon>Bacillales</taxon>
        <taxon>Bacillaceae</taxon>
        <taxon>Terribacillus</taxon>
    </lineage>
</organism>
<dbReference type="SUPFAM" id="SSF57783">
    <property type="entry name" value="Zinc beta-ribbon"/>
    <property type="match status" value="1"/>
</dbReference>
<dbReference type="KEGG" id="tap:GZ22_18255"/>
<dbReference type="Gene3D" id="3.40.1360.10">
    <property type="match status" value="1"/>
</dbReference>
<dbReference type="Proteomes" id="UP000027980">
    <property type="component" value="Plasmid pT1"/>
</dbReference>
<reference evidence="2 3" key="1">
    <citation type="submission" date="2014-07" db="EMBL/GenBank/DDBJ databases">
        <title>Complete genome sequence of a moderately halophilic bacterium Terribacillus aidingensis MP602, isolated from Cryptomeria fortunei in Tianmu mountain in China.</title>
        <authorList>
            <person name="Wang Y."/>
            <person name="Lu P."/>
            <person name="Zhang L."/>
        </authorList>
    </citation>
    <scope>NUCLEOTIDE SEQUENCE [LARGE SCALE GENOMIC DNA]</scope>
    <source>
        <strain evidence="2 3">MP602</strain>
        <plasmid evidence="2 3">pT1</plasmid>
    </source>
</reference>
<evidence type="ECO:0000313" key="2">
    <source>
        <dbReference type="EMBL" id="AIF68381.1"/>
    </source>
</evidence>
<dbReference type="GO" id="GO:0008270">
    <property type="term" value="F:zinc ion binding"/>
    <property type="evidence" value="ECO:0007669"/>
    <property type="project" value="InterPro"/>
</dbReference>
<dbReference type="GO" id="GO:0006260">
    <property type="term" value="P:DNA replication"/>
    <property type="evidence" value="ECO:0007669"/>
    <property type="project" value="InterPro"/>
</dbReference>
<feature type="domain" description="DUF3991" evidence="1">
    <location>
        <begin position="128"/>
        <end position="182"/>
    </location>
</feature>
<dbReference type="AlphaFoldDB" id="A0A075LQI0"/>
<geneLocation type="plasmid" evidence="2 3">
    <name>pT1</name>
</geneLocation>
<accession>A0A075LQI0</accession>
<keyword evidence="2" id="KW-0614">Plasmid</keyword>
<protein>
    <recommendedName>
        <fullName evidence="1">DUF3991 domain-containing protein</fullName>
    </recommendedName>
</protein>
<evidence type="ECO:0000259" key="1">
    <source>
        <dbReference type="Pfam" id="PF13154"/>
    </source>
</evidence>
<dbReference type="InterPro" id="IPR025054">
    <property type="entry name" value="DUF3991"/>
</dbReference>
<dbReference type="InterPro" id="IPR036977">
    <property type="entry name" value="DNA_primase_Znf_CHC2"/>
</dbReference>
<proteinExistence type="predicted"/>
<dbReference type="EMBL" id="CP008877">
    <property type="protein sequence ID" value="AIF68381.1"/>
    <property type="molecule type" value="Genomic_DNA"/>
</dbReference>
<dbReference type="Gene3D" id="3.90.580.10">
    <property type="entry name" value="Zinc finger, CHC2-type domain"/>
    <property type="match status" value="1"/>
</dbReference>
<sequence length="347" mass="39583">MAAVNQEKLFVTAEEKERANSVNILEYLLSIGEPLKSQGNKFYRHQDHDSLVVNAKKNYFSWNSRSVSGNAVTYLMHVHNVSFQAAVKQINNDLGEKDLSAFEAPKHAYSDKFLYDVKEVNGSDNAYNYLVHDRKIDTQVVQQFMQADLIKEDSYKNVVFKWKDKGELIGATLQGTREIPEEKRMHADRPYFKKVLPTTEEATFSGFNITRGYPNKLFFFESPIDLLSYYSLNRTNLMNCRLISMDGLKEKTVLKTLVNTIKELKESGRSLQGVTLCVDNDQAGRDFIDKVNNLGLKVKGKDGNSLDFQVDMPDLPKGQEKWDWNNELKAQVASAAVKKNITNDIEL</sequence>
<dbReference type="Pfam" id="PF13155">
    <property type="entry name" value="Toprim_2"/>
    <property type="match status" value="1"/>
</dbReference>
<dbReference type="GeneID" id="34223454"/>
<gene>
    <name evidence="2" type="ORF">GZ22_18255</name>
</gene>
<dbReference type="Pfam" id="PF13154">
    <property type="entry name" value="DUF3991"/>
    <property type="match status" value="1"/>
</dbReference>
<name>A0A075LQI0_9BACI</name>
<dbReference type="OrthoDB" id="9803716at2"/>
<evidence type="ECO:0000313" key="3">
    <source>
        <dbReference type="Proteomes" id="UP000027980"/>
    </source>
</evidence>
<dbReference type="GO" id="GO:0003677">
    <property type="term" value="F:DNA binding"/>
    <property type="evidence" value="ECO:0007669"/>
    <property type="project" value="InterPro"/>
</dbReference>
<dbReference type="HOGENOM" id="CLU_027621_0_0_9"/>
<dbReference type="RefSeq" id="WP_041592302.1">
    <property type="nucleotide sequence ID" value="NZ_CP008877.1"/>
</dbReference>